<keyword evidence="1" id="KW-1133">Transmembrane helix</keyword>
<feature type="transmembrane region" description="Helical" evidence="1">
    <location>
        <begin position="99"/>
        <end position="117"/>
    </location>
</feature>
<protein>
    <submittedName>
        <fullName evidence="2">RDD family protein</fullName>
    </submittedName>
</protein>
<dbReference type="Proteomes" id="UP000237662">
    <property type="component" value="Unassembled WGS sequence"/>
</dbReference>
<comment type="caution">
    <text evidence="2">The sequence shown here is derived from an EMBL/GenBank/DDBJ whole genome shotgun (WGS) entry which is preliminary data.</text>
</comment>
<dbReference type="RefSeq" id="WP_104421664.1">
    <property type="nucleotide sequence ID" value="NZ_PTJC01000008.1"/>
</dbReference>
<keyword evidence="1" id="KW-0812">Transmembrane</keyword>
<feature type="transmembrane region" description="Helical" evidence="1">
    <location>
        <begin position="48"/>
        <end position="66"/>
    </location>
</feature>
<evidence type="ECO:0000313" key="2">
    <source>
        <dbReference type="EMBL" id="PPK84337.1"/>
    </source>
</evidence>
<dbReference type="OrthoDB" id="1493548at2"/>
<feature type="transmembrane region" description="Helical" evidence="1">
    <location>
        <begin position="7"/>
        <end position="28"/>
    </location>
</feature>
<proteinExistence type="predicted"/>
<sequence length="138" mass="15844">MNVCARYLIYLVDCLVMLFVIGLQFLVFRGELPFDYDSESWLRILLDGGNVGLVTLLGGTLYWSIVDYHDELKELRRSTIISSETGEEPEMATRVVRSGLKAFTLFTFPVLLVFALFSENHRFLHDYVAKTERVKLNG</sequence>
<gene>
    <name evidence="2" type="ORF">CLV84_4107</name>
</gene>
<dbReference type="EMBL" id="PTJC01000008">
    <property type="protein sequence ID" value="PPK84337.1"/>
    <property type="molecule type" value="Genomic_DNA"/>
</dbReference>
<evidence type="ECO:0000313" key="3">
    <source>
        <dbReference type="Proteomes" id="UP000237662"/>
    </source>
</evidence>
<accession>A0A2S6I0N7</accession>
<organism evidence="2 3">
    <name type="scientific">Neolewinella xylanilytica</name>
    <dbReference type="NCBI Taxonomy" id="1514080"/>
    <lineage>
        <taxon>Bacteria</taxon>
        <taxon>Pseudomonadati</taxon>
        <taxon>Bacteroidota</taxon>
        <taxon>Saprospiria</taxon>
        <taxon>Saprospirales</taxon>
        <taxon>Lewinellaceae</taxon>
        <taxon>Neolewinella</taxon>
    </lineage>
</organism>
<dbReference type="AlphaFoldDB" id="A0A2S6I0N7"/>
<reference evidence="2 3" key="1">
    <citation type="submission" date="2018-02" db="EMBL/GenBank/DDBJ databases">
        <title>Genomic Encyclopedia of Archaeal and Bacterial Type Strains, Phase II (KMG-II): from individual species to whole genera.</title>
        <authorList>
            <person name="Goeker M."/>
        </authorList>
    </citation>
    <scope>NUCLEOTIDE SEQUENCE [LARGE SCALE GENOMIC DNA]</scope>
    <source>
        <strain evidence="2 3">DSM 29526</strain>
    </source>
</reference>
<keyword evidence="3" id="KW-1185">Reference proteome</keyword>
<evidence type="ECO:0000256" key="1">
    <source>
        <dbReference type="SAM" id="Phobius"/>
    </source>
</evidence>
<keyword evidence="1" id="KW-0472">Membrane</keyword>
<name>A0A2S6I0N7_9BACT</name>